<dbReference type="Pfam" id="PF00239">
    <property type="entry name" value="Resolvase"/>
    <property type="match status" value="1"/>
</dbReference>
<evidence type="ECO:0000256" key="1">
    <source>
        <dbReference type="SAM" id="MobiDB-lite"/>
    </source>
</evidence>
<dbReference type="GO" id="GO:0003677">
    <property type="term" value="F:DNA binding"/>
    <property type="evidence" value="ECO:0007669"/>
    <property type="project" value="InterPro"/>
</dbReference>
<dbReference type="SMART" id="SM00857">
    <property type="entry name" value="Resolvase"/>
    <property type="match status" value="1"/>
</dbReference>
<feature type="compositionally biased region" description="Polar residues" evidence="1">
    <location>
        <begin position="590"/>
        <end position="603"/>
    </location>
</feature>
<dbReference type="AlphaFoldDB" id="A0A1F6YA51"/>
<sequence>MDNNDTKTPVVSLYLRGSTSQSDEDSQRYSLMERVKKLDYIVFKEYLDHNIGGDTLASDRKYAPDVIEDARLGKFHILLVTAIDRIARDEEFGLNYLRRIEETGCKVYFIDQPYANTPDAYSPDIADAIKNSRTMLLMGARMEHTRIKSRTRASKLRDIKANIWPANGHVPDGYLLDPNKKGALIINPSRAPIIQRIFDLYVDEKLTIRQIVDLLNKEGIPSVTAKNPEHKWIKDSVQDKLSNEIYIGKLPVVWKMTGEVVHIYTCLPIISDVRFAEVQEIKNEKIKRSRGNHKREYPFRPYVWCAKCGHELHTLTSSANTPNESYHYGFRKPPVAFKYKKRCPDGCGRISERNLVRGIYNHAGKFFLFATARSGDYSKPNIDRVLEFLEGGDTTDADKKREAELQQLTKELGKIREKPDRILDLYENGQIDKETFKARMTKHNSNPRIKTIEERIRFIRQSLVGEEEQKKRIDSLAIWAKEVKASLEKKRIEPWAEDMEDIKKRNSERKHTGFFIAPYDKQKEFALQLLKFIKKIHVDFPKRRLIIQTRIPKYLDGKVAFEADPVVARGRPGKDSNKNGGNGGGNNSSIQAVRANSNNQKPGNTRFLII</sequence>
<reference evidence="3 4" key="1">
    <citation type="journal article" date="2016" name="Nat. Commun.">
        <title>Thousands of microbial genomes shed light on interconnected biogeochemical processes in an aquifer system.</title>
        <authorList>
            <person name="Anantharaman K."/>
            <person name="Brown C.T."/>
            <person name="Hug L.A."/>
            <person name="Sharon I."/>
            <person name="Castelle C.J."/>
            <person name="Probst A.J."/>
            <person name="Thomas B.C."/>
            <person name="Singh A."/>
            <person name="Wilkins M.J."/>
            <person name="Karaoz U."/>
            <person name="Brodie E.L."/>
            <person name="Williams K.H."/>
            <person name="Hubbard S.S."/>
            <person name="Banfield J.F."/>
        </authorList>
    </citation>
    <scope>NUCLEOTIDE SEQUENCE [LARGE SCALE GENOMIC DNA]</scope>
</reference>
<dbReference type="GO" id="GO:0000150">
    <property type="term" value="F:DNA strand exchange activity"/>
    <property type="evidence" value="ECO:0007669"/>
    <property type="project" value="InterPro"/>
</dbReference>
<dbReference type="InterPro" id="IPR050639">
    <property type="entry name" value="SSR_resolvase"/>
</dbReference>
<evidence type="ECO:0000313" key="4">
    <source>
        <dbReference type="Proteomes" id="UP000176192"/>
    </source>
</evidence>
<dbReference type="EMBL" id="MFVV01000022">
    <property type="protein sequence ID" value="OGJ03263.1"/>
    <property type="molecule type" value="Genomic_DNA"/>
</dbReference>
<organism evidence="3 4">
    <name type="scientific">Candidatus Nomurabacteria bacterium RIFCSPLOWO2_12_FULL_46_14</name>
    <dbReference type="NCBI Taxonomy" id="1801797"/>
    <lineage>
        <taxon>Bacteria</taxon>
        <taxon>Candidatus Nomuraibacteriota</taxon>
    </lineage>
</organism>
<dbReference type="Proteomes" id="UP000176192">
    <property type="component" value="Unassembled WGS sequence"/>
</dbReference>
<gene>
    <name evidence="3" type="ORF">A3G06_00095</name>
</gene>
<dbReference type="SUPFAM" id="SSF53041">
    <property type="entry name" value="Resolvase-like"/>
    <property type="match status" value="1"/>
</dbReference>
<dbReference type="PROSITE" id="PS51737">
    <property type="entry name" value="RECOMBINASE_DNA_BIND"/>
    <property type="match status" value="1"/>
</dbReference>
<feature type="region of interest" description="Disordered" evidence="1">
    <location>
        <begin position="566"/>
        <end position="610"/>
    </location>
</feature>
<dbReference type="PANTHER" id="PTHR30461:SF23">
    <property type="entry name" value="DNA RECOMBINASE-RELATED"/>
    <property type="match status" value="1"/>
</dbReference>
<feature type="domain" description="Recombinase" evidence="2">
    <location>
        <begin position="171"/>
        <end position="288"/>
    </location>
</feature>
<dbReference type="Gene3D" id="3.40.50.1390">
    <property type="entry name" value="Resolvase, N-terminal catalytic domain"/>
    <property type="match status" value="1"/>
</dbReference>
<dbReference type="InterPro" id="IPR006119">
    <property type="entry name" value="Resolv_N"/>
</dbReference>
<proteinExistence type="predicted"/>
<dbReference type="InterPro" id="IPR011109">
    <property type="entry name" value="DNA_bind_recombinase_dom"/>
</dbReference>
<evidence type="ECO:0000313" key="3">
    <source>
        <dbReference type="EMBL" id="OGJ03263.1"/>
    </source>
</evidence>
<dbReference type="Gene3D" id="3.90.1750.20">
    <property type="entry name" value="Putative Large Serine Recombinase, Chain B, Domain 2"/>
    <property type="match status" value="1"/>
</dbReference>
<dbReference type="STRING" id="1801797.A3G06_00095"/>
<name>A0A1F6YA51_9BACT</name>
<dbReference type="Pfam" id="PF07508">
    <property type="entry name" value="Recombinase"/>
    <property type="match status" value="1"/>
</dbReference>
<comment type="caution">
    <text evidence="3">The sequence shown here is derived from an EMBL/GenBank/DDBJ whole genome shotgun (WGS) entry which is preliminary data.</text>
</comment>
<evidence type="ECO:0000259" key="2">
    <source>
        <dbReference type="PROSITE" id="PS51737"/>
    </source>
</evidence>
<accession>A0A1F6YA51</accession>
<dbReference type="InterPro" id="IPR036162">
    <property type="entry name" value="Resolvase-like_N_sf"/>
</dbReference>
<dbReference type="InterPro" id="IPR038109">
    <property type="entry name" value="DNA_bind_recomb_sf"/>
</dbReference>
<dbReference type="CDD" id="cd00338">
    <property type="entry name" value="Ser_Recombinase"/>
    <property type="match status" value="1"/>
</dbReference>
<dbReference type="PANTHER" id="PTHR30461">
    <property type="entry name" value="DNA-INVERTASE FROM LAMBDOID PROPHAGE"/>
    <property type="match status" value="1"/>
</dbReference>
<protein>
    <recommendedName>
        <fullName evidence="2">Recombinase domain-containing protein</fullName>
    </recommendedName>
</protein>